<accession>F8GVN2</accession>
<dbReference type="Pfam" id="PF09084">
    <property type="entry name" value="NMT1"/>
    <property type="match status" value="1"/>
</dbReference>
<evidence type="ECO:0000259" key="4">
    <source>
        <dbReference type="Pfam" id="PF09084"/>
    </source>
</evidence>
<dbReference type="AlphaFoldDB" id="F8GVN2"/>
<dbReference type="GO" id="GO:0042918">
    <property type="term" value="P:alkanesulfonate transmembrane transport"/>
    <property type="evidence" value="ECO:0007669"/>
    <property type="project" value="TreeGrafter"/>
</dbReference>
<geneLocation type="plasmid" evidence="5 6">
    <name>pBB1</name>
</geneLocation>
<dbReference type="Gene3D" id="3.40.190.10">
    <property type="entry name" value="Periplasmic binding protein-like II"/>
    <property type="match status" value="2"/>
</dbReference>
<comment type="subcellular location">
    <subcellularLocation>
        <location evidence="1">Periplasm</location>
    </subcellularLocation>
</comment>
<evidence type="ECO:0000256" key="2">
    <source>
        <dbReference type="ARBA" id="ARBA00010742"/>
    </source>
</evidence>
<dbReference type="GeneID" id="34312545"/>
<protein>
    <submittedName>
        <fullName evidence="5">NMT1/THI5 like family protein 6</fullName>
    </submittedName>
</protein>
<comment type="similarity">
    <text evidence="2">Belongs to the bacterial solute-binding protein SsuA/TauA family.</text>
</comment>
<dbReference type="InterPro" id="IPR015168">
    <property type="entry name" value="SsuA/THI5"/>
</dbReference>
<name>F8GVN2_CUPNN</name>
<dbReference type="RefSeq" id="WP_013959684.1">
    <property type="nucleotide sequence ID" value="NC_015727.1"/>
</dbReference>
<evidence type="ECO:0000256" key="3">
    <source>
        <dbReference type="ARBA" id="ARBA00022729"/>
    </source>
</evidence>
<proteinExistence type="inferred from homology"/>
<reference evidence="5 6" key="1">
    <citation type="journal article" date="2011" name="J. Bacteriol.">
        <title>Complete genome sequence of the type strain Cupriavidus necator N-1.</title>
        <authorList>
            <person name="Poehlein A."/>
            <person name="Kusian B."/>
            <person name="Friedrich B."/>
            <person name="Daniel R."/>
            <person name="Bowien B."/>
        </authorList>
    </citation>
    <scope>NUCLEOTIDE SEQUENCE [LARGE SCALE GENOMIC DNA]</scope>
    <source>
        <strain evidence="6">ATCC 43291 / DSM 13513 / CCUG 52238 / LMG 8453 / N-1</strain>
        <plasmid evidence="5 6">pBB1</plasmid>
    </source>
</reference>
<keyword evidence="3" id="KW-0732">Signal</keyword>
<dbReference type="SUPFAM" id="SSF53850">
    <property type="entry name" value="Periplasmic binding protein-like II"/>
    <property type="match status" value="1"/>
</dbReference>
<sequence length="313" mass="34272">MDKISTIVFPGGFNWPLFAATELGFFERERLDVSITPTPNSVYQMTSLIGGEFDIAMTAFDNVVAYRDGATDAKASQQADVVAVSGGDRGFLSLVSTAEFTDISSLKGHKVAVDALTTGYAFVLMDILANFGLAKADVEFVKVGGVADRFKGLLKHDFDATLLVSPFDLIANAKGFRTLASAFTQLGSYQGVVAAVRRSWALENRELLVRFIRAQVAGVQWLYAPENRDEAIRILIKHLPQIGPELAQASYAAMIDGNQGFQQDAAVDLEGMQTVLGLRRKYVESCQSGRQLSEYIDLSFYNDALQDERQVIQ</sequence>
<dbReference type="EMBL" id="CP002879">
    <property type="protein sequence ID" value="AEI82652.1"/>
    <property type="molecule type" value="Genomic_DNA"/>
</dbReference>
<feature type="domain" description="SsuA/THI5-like" evidence="4">
    <location>
        <begin position="16"/>
        <end position="224"/>
    </location>
</feature>
<dbReference type="GO" id="GO:0042597">
    <property type="term" value="C:periplasmic space"/>
    <property type="evidence" value="ECO:0007669"/>
    <property type="project" value="UniProtKB-SubCell"/>
</dbReference>
<organism evidence="5 6">
    <name type="scientific">Cupriavidus necator (strain ATCC 43291 / DSM 13513 / CCUG 52238 / LMG 8453 / N-1)</name>
    <name type="common">Ralstonia eutropha</name>
    <dbReference type="NCBI Taxonomy" id="1042878"/>
    <lineage>
        <taxon>Bacteria</taxon>
        <taxon>Pseudomonadati</taxon>
        <taxon>Pseudomonadota</taxon>
        <taxon>Betaproteobacteria</taxon>
        <taxon>Burkholderiales</taxon>
        <taxon>Burkholderiaceae</taxon>
        <taxon>Cupriavidus</taxon>
    </lineage>
</organism>
<dbReference type="PANTHER" id="PTHR30024">
    <property type="entry name" value="ALIPHATIC SULFONATES-BINDING PROTEIN-RELATED"/>
    <property type="match status" value="1"/>
</dbReference>
<dbReference type="Proteomes" id="UP000006798">
    <property type="component" value="Plasmid pBB1"/>
</dbReference>
<gene>
    <name evidence="5" type="ordered locus">CNE_BB1p12530</name>
</gene>
<evidence type="ECO:0000313" key="6">
    <source>
        <dbReference type="Proteomes" id="UP000006798"/>
    </source>
</evidence>
<dbReference type="KEGG" id="cnc:CNE_BB1p12530"/>
<keyword evidence="5" id="KW-0614">Plasmid</keyword>
<dbReference type="HOGENOM" id="CLU_899649_0_0_4"/>
<evidence type="ECO:0000256" key="1">
    <source>
        <dbReference type="ARBA" id="ARBA00004418"/>
    </source>
</evidence>
<evidence type="ECO:0000313" key="5">
    <source>
        <dbReference type="EMBL" id="AEI82652.1"/>
    </source>
</evidence>
<dbReference type="PANTHER" id="PTHR30024:SF47">
    <property type="entry name" value="TAURINE-BINDING PERIPLASMIC PROTEIN"/>
    <property type="match status" value="1"/>
</dbReference>